<feature type="region of interest" description="Disordered" evidence="5">
    <location>
        <begin position="585"/>
        <end position="604"/>
    </location>
</feature>
<evidence type="ECO:0000256" key="6">
    <source>
        <dbReference type="SAM" id="Phobius"/>
    </source>
</evidence>
<keyword evidence="2 6" id="KW-0812">Transmembrane</keyword>
<keyword evidence="3 6" id="KW-1133">Transmembrane helix</keyword>
<dbReference type="SMART" id="SM00736">
    <property type="entry name" value="CADG"/>
    <property type="match status" value="2"/>
</dbReference>
<dbReference type="GeneID" id="91089353"/>
<feature type="domain" description="Dystroglycan-type cadherin-like" evidence="7">
    <location>
        <begin position="103"/>
        <end position="208"/>
    </location>
</feature>
<evidence type="ECO:0000256" key="5">
    <source>
        <dbReference type="SAM" id="MobiDB-lite"/>
    </source>
</evidence>
<feature type="domain" description="Dystroglycan-type cadherin-like" evidence="7">
    <location>
        <begin position="2"/>
        <end position="86"/>
    </location>
</feature>
<reference evidence="8" key="3">
    <citation type="submission" date="2024-01" db="EMBL/GenBank/DDBJ databases">
        <authorList>
            <person name="Coelho M.A."/>
            <person name="David-Palma M."/>
            <person name="Shea T."/>
            <person name="Sun S."/>
            <person name="Cuomo C.A."/>
            <person name="Heitman J."/>
        </authorList>
    </citation>
    <scope>NUCLEOTIDE SEQUENCE</scope>
    <source>
        <strain evidence="8">CBS 7841</strain>
    </source>
</reference>
<feature type="transmembrane region" description="Helical" evidence="6">
    <location>
        <begin position="414"/>
        <end position="436"/>
    </location>
</feature>
<dbReference type="InterPro" id="IPR051694">
    <property type="entry name" value="Immunoregulatory_rcpt-like"/>
</dbReference>
<feature type="region of interest" description="Disordered" evidence="5">
    <location>
        <begin position="615"/>
        <end position="636"/>
    </location>
</feature>
<accession>A0AAJ8JX24</accession>
<sequence length="1030" mass="111219">MPPIARTGLPYNFELLSDTFNASKHINYTASGLPGWLKWNAPTLSFYGTPGDNDEGEKQVTVTATDDSGSASSNYTLIVSNHSSPVVHQSFYTQMTQPNLHDIASATILPGGTGVSIPPWWSFSLGFQPDTFSVAKSGGNGNLYNDVRVRGSTGLPNWLHFDNRTFTFSGVAPGEGSFTIVATGTDFWGYTGAQTSFVIEIGTGAGIELDWGFNFTQVEAIAKGKVDYELDISGIRVGGQVASKNTNILSGTVPESYQNGTSLPLSVPLTIASTNTSNSLTLDVWLPIDIVPYFFSAYDLPNGTASPSQHYSFGLSPFRINNTTKINATVSPSDAGSWLTFSNENMTLTGTVPQSPKYNQVSVVFEATIGNLTATATHNLTITGISDNSGSTGTTPVPTPSEHHHHGLSEGGRIALGVIFGLLGLILLMIIAFFLCCRRRRDRKDDNEGEKRPRQSAPNLGDPFRKSVCFDPPRSLRGGTETLGYANTTVTSDTLRSPASLSTNATVVDKLQRMDGMKGIIKWDVIDGDQEQLVHNPDFSQGFIGYPDIIATNNPIDQSRDDMSSYTHSLMSESSRASWRSKSSFEWSSGDGSAGESQNALSHGQDLERAGALGGSKMSVADSIPRPRADFTPRYPRHRSPAVLARLTGDDSTSFRDSFSDFSYSHDSVRDSFHNRSGLDHGSSYDKGSMMGSGSVFQSQSQIQSGSGSGSLGFSHSRLSRIGESTATGLRASDTEGDSEPEPAVVATARWTSFDARQGGLRILTHDRAAREAQTTSGIFDDADETSHRSTMLYPDPNNSGLGYKDVIHFGSPLDHATVGETGNAEARGFTSQRKPAVPLENIAHTSTIHQASLHENPLSPRLPQAGSFIRHRRTNTAGTGSQSSSRAVSGANNGRVFATFNETFSIHPAIYPPPTVSLSAATWSSSPPSTYRAEVEGEGSLPMWLHFDARELELWGVPPIEFLGEIMTIRILERLPRDARRMDPMSFGYEPPQEKEVGRMTIEITDRLKSPQFPGSSQSPLFLDLTPVS</sequence>
<dbReference type="SUPFAM" id="SSF49313">
    <property type="entry name" value="Cadherin-like"/>
    <property type="match status" value="4"/>
</dbReference>
<keyword evidence="9" id="KW-1185">Reference proteome</keyword>
<dbReference type="InterPro" id="IPR015919">
    <property type="entry name" value="Cadherin-like_sf"/>
</dbReference>
<dbReference type="Proteomes" id="UP000094043">
    <property type="component" value="Chromosome 6"/>
</dbReference>
<feature type="region of interest" description="Disordered" evidence="5">
    <location>
        <begin position="666"/>
        <end position="716"/>
    </location>
</feature>
<dbReference type="GO" id="GO:0071944">
    <property type="term" value="C:cell periphery"/>
    <property type="evidence" value="ECO:0007669"/>
    <property type="project" value="UniProtKB-ARBA"/>
</dbReference>
<proteinExistence type="predicted"/>
<dbReference type="InterPro" id="IPR013783">
    <property type="entry name" value="Ig-like_fold"/>
</dbReference>
<keyword evidence="4 6" id="KW-0472">Membrane</keyword>
<gene>
    <name evidence="8" type="ORF">L203_105144</name>
</gene>
<reference evidence="8" key="1">
    <citation type="submission" date="2016-06" db="EMBL/GenBank/DDBJ databases">
        <authorList>
            <person name="Cuomo C."/>
            <person name="Litvintseva A."/>
            <person name="Heitman J."/>
            <person name="Chen Y."/>
            <person name="Sun S."/>
            <person name="Springer D."/>
            <person name="Dromer F."/>
            <person name="Young S."/>
            <person name="Zeng Q."/>
            <person name="Chapman S."/>
            <person name="Gujja S."/>
            <person name="Saif S."/>
            <person name="Birren B."/>
        </authorList>
    </citation>
    <scope>NUCLEOTIDE SEQUENCE</scope>
    <source>
        <strain evidence="8">CBS 7841</strain>
    </source>
</reference>
<feature type="compositionally biased region" description="Basic and acidic residues" evidence="5">
    <location>
        <begin position="667"/>
        <end position="679"/>
    </location>
</feature>
<name>A0AAJ8JX24_9TREE</name>
<evidence type="ECO:0000313" key="8">
    <source>
        <dbReference type="EMBL" id="WVN89914.1"/>
    </source>
</evidence>
<dbReference type="PANTHER" id="PTHR15549:SF27">
    <property type="entry name" value="CHITIN-BINDING TYPE-1 DOMAIN-CONTAINING PROTEIN"/>
    <property type="match status" value="1"/>
</dbReference>
<evidence type="ECO:0000256" key="2">
    <source>
        <dbReference type="ARBA" id="ARBA00022692"/>
    </source>
</evidence>
<evidence type="ECO:0000313" key="9">
    <source>
        <dbReference type="Proteomes" id="UP000094043"/>
    </source>
</evidence>
<feature type="region of interest" description="Disordered" evidence="5">
    <location>
        <begin position="384"/>
        <end position="408"/>
    </location>
</feature>
<comment type="subcellular location">
    <subcellularLocation>
        <location evidence="1">Membrane</location>
        <topology evidence="1">Single-pass membrane protein</topology>
    </subcellularLocation>
</comment>
<dbReference type="GO" id="GO:0005509">
    <property type="term" value="F:calcium ion binding"/>
    <property type="evidence" value="ECO:0007669"/>
    <property type="project" value="InterPro"/>
</dbReference>
<evidence type="ECO:0000256" key="3">
    <source>
        <dbReference type="ARBA" id="ARBA00022989"/>
    </source>
</evidence>
<feature type="region of interest" description="Disordered" evidence="5">
    <location>
        <begin position="443"/>
        <end position="465"/>
    </location>
</feature>
<feature type="region of interest" description="Disordered" evidence="5">
    <location>
        <begin position="1009"/>
        <end position="1030"/>
    </location>
</feature>
<dbReference type="InterPro" id="IPR006644">
    <property type="entry name" value="Cadg"/>
</dbReference>
<feature type="compositionally biased region" description="Basic and acidic residues" evidence="5">
    <location>
        <begin position="443"/>
        <end position="453"/>
    </location>
</feature>
<evidence type="ECO:0000256" key="1">
    <source>
        <dbReference type="ARBA" id="ARBA00004167"/>
    </source>
</evidence>
<dbReference type="AlphaFoldDB" id="A0AAJ8JX24"/>
<feature type="compositionally biased region" description="Low complexity" evidence="5">
    <location>
        <begin position="688"/>
        <end position="716"/>
    </location>
</feature>
<dbReference type="EMBL" id="CP143789">
    <property type="protein sequence ID" value="WVN89914.1"/>
    <property type="molecule type" value="Genomic_DNA"/>
</dbReference>
<dbReference type="KEGG" id="cdep:91089353"/>
<dbReference type="GO" id="GO:0016020">
    <property type="term" value="C:membrane"/>
    <property type="evidence" value="ECO:0007669"/>
    <property type="project" value="UniProtKB-SubCell"/>
</dbReference>
<reference evidence="8" key="2">
    <citation type="journal article" date="2022" name="Elife">
        <title>Obligate sexual reproduction of a homothallic fungus closely related to the Cryptococcus pathogenic species complex.</title>
        <authorList>
            <person name="Passer A.R."/>
            <person name="Clancey S.A."/>
            <person name="Shea T."/>
            <person name="David-Palma M."/>
            <person name="Averette A.F."/>
            <person name="Boekhout T."/>
            <person name="Porcel B.M."/>
            <person name="Nowrousian M."/>
            <person name="Cuomo C.A."/>
            <person name="Sun S."/>
            <person name="Heitman J."/>
            <person name="Coelho M.A."/>
        </authorList>
    </citation>
    <scope>NUCLEOTIDE SEQUENCE</scope>
    <source>
        <strain evidence="8">CBS 7841</strain>
    </source>
</reference>
<organism evidence="8 9">
    <name type="scientific">Cryptococcus depauperatus CBS 7841</name>
    <dbReference type="NCBI Taxonomy" id="1295531"/>
    <lineage>
        <taxon>Eukaryota</taxon>
        <taxon>Fungi</taxon>
        <taxon>Dikarya</taxon>
        <taxon>Basidiomycota</taxon>
        <taxon>Agaricomycotina</taxon>
        <taxon>Tremellomycetes</taxon>
        <taxon>Tremellales</taxon>
        <taxon>Cryptococcaceae</taxon>
        <taxon>Cryptococcus</taxon>
    </lineage>
</organism>
<evidence type="ECO:0000256" key="4">
    <source>
        <dbReference type="ARBA" id="ARBA00023136"/>
    </source>
</evidence>
<dbReference type="PANTHER" id="PTHR15549">
    <property type="entry name" value="PAIRED IMMUNOGLOBULIN-LIKE TYPE 2 RECEPTOR"/>
    <property type="match status" value="1"/>
</dbReference>
<dbReference type="Pfam" id="PF05345">
    <property type="entry name" value="He_PIG"/>
    <property type="match status" value="2"/>
</dbReference>
<dbReference type="Gene3D" id="2.60.40.10">
    <property type="entry name" value="Immunoglobulins"/>
    <property type="match status" value="3"/>
</dbReference>
<protein>
    <recommendedName>
        <fullName evidence="7">Dystroglycan-type cadherin-like domain-containing protein</fullName>
    </recommendedName>
</protein>
<evidence type="ECO:0000259" key="7">
    <source>
        <dbReference type="SMART" id="SM00736"/>
    </source>
</evidence>
<dbReference type="RefSeq" id="XP_066070614.1">
    <property type="nucleotide sequence ID" value="XM_066214517.1"/>
</dbReference>